<protein>
    <submittedName>
        <fullName evidence="1">Uncharacterized protein</fullName>
    </submittedName>
</protein>
<evidence type="ECO:0000313" key="1">
    <source>
        <dbReference type="EMBL" id="KJY59664.1"/>
    </source>
</evidence>
<dbReference type="Proteomes" id="UP000033682">
    <property type="component" value="Plasmid pHma11p1"/>
</dbReference>
<keyword evidence="1" id="KW-0614">Plasmid</keyword>
<reference evidence="1 2" key="1">
    <citation type="submission" date="2015-01" db="EMBL/GenBank/DDBJ databases">
        <title>Comparative genomics of the lactic acid bacteria isolated from the honey bee gut.</title>
        <authorList>
            <person name="Ellegaard K.M."/>
            <person name="Tamarit D."/>
            <person name="Javelind E."/>
            <person name="Olofsson T."/>
            <person name="Andersson S.G."/>
            <person name="Vasquez A."/>
        </authorList>
    </citation>
    <scope>NUCLEOTIDE SEQUENCE [LARGE SCALE GENOMIC DNA]</scope>
    <source>
        <strain evidence="1 2">Hma11</strain>
        <plasmid evidence="1">pHma11p1</plasmid>
    </source>
</reference>
<dbReference type="HOGENOM" id="CLU_836230_0_0_9"/>
<proteinExistence type="predicted"/>
<dbReference type="AlphaFoldDB" id="A0A0F4LN17"/>
<keyword evidence="2" id="KW-1185">Reference proteome</keyword>
<accession>A0A0F4LN17</accession>
<sequence length="335" mass="39100">MIEGLTFTPETIHAKEKKCLKEFYAGDNPYLGDAVAYYQLLFEAYLENNADSRFRRKTEKEQLRIMDKEDKEFREAMRYAFNKGHQTAFNVLLQSTKNNQGYERDFFKNPSSLNNFLYTFEKTITKEVFEENIQRDSIDVLTNFTRRHFNNTFEVIKALGMIFFKKGAGLAFEQVRKQIVGVDYEITGYSKLVHLPINQEFDVTPAFKGQFSLESPDNEEWDIFWDATYPVAYADTLIAKCIIHKISMAEARKMKEKDAITYRTILDSEKAITTINRLENNESFYLVEINFLLFNPNNIPRLLSKAEYEAINKSLLSTVSRKLRVNADHIYAAKS</sequence>
<comment type="caution">
    <text evidence="1">The sequence shown here is derived from an EMBL/GenBank/DDBJ whole genome shotgun (WGS) entry which is preliminary data.</text>
</comment>
<dbReference type="EMBL" id="JXLG01000016">
    <property type="protein sequence ID" value="KJY59664.1"/>
    <property type="molecule type" value="Genomic_DNA"/>
</dbReference>
<dbReference type="PATRIC" id="fig|303541.3.peg.70"/>
<evidence type="ECO:0000313" key="2">
    <source>
        <dbReference type="Proteomes" id="UP000033682"/>
    </source>
</evidence>
<organism evidence="1 2">
    <name type="scientific">Lactobacillus apis</name>
    <dbReference type="NCBI Taxonomy" id="303541"/>
    <lineage>
        <taxon>Bacteria</taxon>
        <taxon>Bacillati</taxon>
        <taxon>Bacillota</taxon>
        <taxon>Bacilli</taxon>
        <taxon>Lactobacillales</taxon>
        <taxon>Lactobacillaceae</taxon>
        <taxon>Lactobacillus</taxon>
    </lineage>
</organism>
<dbReference type="RefSeq" id="WP_046308324.1">
    <property type="nucleotide sequence ID" value="NZ_KQ034005.1"/>
</dbReference>
<gene>
    <name evidence="1" type="ORF">JF72_14970</name>
</gene>
<geneLocation type="plasmid" evidence="1">
    <name>pHma11p1</name>
</geneLocation>
<name>A0A0F4LN17_9LACO</name>